<dbReference type="Pfam" id="PF12796">
    <property type="entry name" value="Ank_2"/>
    <property type="match status" value="2"/>
</dbReference>
<keyword evidence="2 3" id="KW-0040">ANK repeat</keyword>
<dbReference type="InterPro" id="IPR036770">
    <property type="entry name" value="Ankyrin_rpt-contain_sf"/>
</dbReference>
<dbReference type="PANTHER" id="PTHR24201">
    <property type="entry name" value="ANK_REP_REGION DOMAIN-CONTAINING PROTEIN"/>
    <property type="match status" value="1"/>
</dbReference>
<evidence type="ECO:0000256" key="1">
    <source>
        <dbReference type="ARBA" id="ARBA00022737"/>
    </source>
</evidence>
<dbReference type="PANTHER" id="PTHR24201:SF15">
    <property type="entry name" value="ANKYRIN REPEAT DOMAIN-CONTAINING PROTEIN 66"/>
    <property type="match status" value="1"/>
</dbReference>
<name>A0A7S1AK78_NOCSC</name>
<gene>
    <name evidence="5" type="ORF">NSCI0253_LOCUS30663</name>
</gene>
<feature type="region of interest" description="Disordered" evidence="4">
    <location>
        <begin position="29"/>
        <end position="60"/>
    </location>
</feature>
<dbReference type="SMART" id="SM00248">
    <property type="entry name" value="ANK"/>
    <property type="match status" value="4"/>
</dbReference>
<evidence type="ECO:0000256" key="3">
    <source>
        <dbReference type="PROSITE-ProRule" id="PRU00023"/>
    </source>
</evidence>
<evidence type="ECO:0000256" key="2">
    <source>
        <dbReference type="ARBA" id="ARBA00023043"/>
    </source>
</evidence>
<reference evidence="5" key="1">
    <citation type="submission" date="2021-01" db="EMBL/GenBank/DDBJ databases">
        <authorList>
            <person name="Corre E."/>
            <person name="Pelletier E."/>
            <person name="Niang G."/>
            <person name="Scheremetjew M."/>
            <person name="Finn R."/>
            <person name="Kale V."/>
            <person name="Holt S."/>
            <person name="Cochrane G."/>
            <person name="Meng A."/>
            <person name="Brown T."/>
            <person name="Cohen L."/>
        </authorList>
    </citation>
    <scope>NUCLEOTIDE SEQUENCE</scope>
</reference>
<proteinExistence type="predicted"/>
<evidence type="ECO:0000313" key="5">
    <source>
        <dbReference type="EMBL" id="CAD8856311.1"/>
    </source>
</evidence>
<dbReference type="PROSITE" id="PS50297">
    <property type="entry name" value="ANK_REP_REGION"/>
    <property type="match status" value="1"/>
</dbReference>
<dbReference type="EMBL" id="HBFQ01043303">
    <property type="protein sequence ID" value="CAD8856311.1"/>
    <property type="molecule type" value="Transcribed_RNA"/>
</dbReference>
<feature type="repeat" description="ANK" evidence="3">
    <location>
        <begin position="224"/>
        <end position="256"/>
    </location>
</feature>
<evidence type="ECO:0000256" key="4">
    <source>
        <dbReference type="SAM" id="MobiDB-lite"/>
    </source>
</evidence>
<sequence>MAAANWSKKSSVAVLEQLEHVLAQPAIPATMKLSTDGPSVAPEATRPRSGGSERPTEKPVLPELVLETVRERSLPEVMALLEARADLSVPMPFGQNLIFLAASRSQSAKETASLLIGARCNPDHVDHYGQTPLFKAAQGQDPSCTEALLADRADPQQRDRKGKTATFYAAKEGAVASLQALLRARADPGALDNEEQTPLFFASTAAVATLLIVHRCDIEHGDLRGRTALMTSASRGSTEVIHALVDAAANVHSQDPSGQTCLFYAPPETCRVLVACGADSAHRNHKGNTAAEQALLNPRTAVSSLPCAAAAVPNVAVATPSSNLLVPSAAPFPPSSAVGMAAEVAPSATTVLQNFVSHPRRATNKRSASTAGLPGATAVTSALRARGETIASKSRREWVLTFEDPKNPGTTIPYGTPQYAAALQDLLHRCPWLDGWERSALLVGE</sequence>
<dbReference type="AlphaFoldDB" id="A0A7S1AK78"/>
<dbReference type="InterPro" id="IPR050776">
    <property type="entry name" value="Ank_Repeat/CDKN_Inhibitor"/>
</dbReference>
<keyword evidence="1" id="KW-0677">Repeat</keyword>
<protein>
    <submittedName>
        <fullName evidence="5">Uncharacterized protein</fullName>
    </submittedName>
</protein>
<organism evidence="5">
    <name type="scientific">Noctiluca scintillans</name>
    <name type="common">Sea sparkle</name>
    <name type="synonym">Red tide dinoflagellate</name>
    <dbReference type="NCBI Taxonomy" id="2966"/>
    <lineage>
        <taxon>Eukaryota</taxon>
        <taxon>Sar</taxon>
        <taxon>Alveolata</taxon>
        <taxon>Dinophyceae</taxon>
        <taxon>Noctilucales</taxon>
        <taxon>Noctilucaceae</taxon>
        <taxon>Noctiluca</taxon>
    </lineage>
</organism>
<dbReference type="SUPFAM" id="SSF48403">
    <property type="entry name" value="Ankyrin repeat"/>
    <property type="match status" value="1"/>
</dbReference>
<dbReference type="PROSITE" id="PS50088">
    <property type="entry name" value="ANK_REPEAT"/>
    <property type="match status" value="1"/>
</dbReference>
<dbReference type="InterPro" id="IPR002110">
    <property type="entry name" value="Ankyrin_rpt"/>
</dbReference>
<accession>A0A7S1AK78</accession>
<dbReference type="Gene3D" id="1.25.40.20">
    <property type="entry name" value="Ankyrin repeat-containing domain"/>
    <property type="match status" value="2"/>
</dbReference>